<dbReference type="PANTHER" id="PTHR36512">
    <property type="entry name" value="D-AMINOPEPTIDASE"/>
    <property type="match status" value="1"/>
</dbReference>
<evidence type="ECO:0000256" key="1">
    <source>
        <dbReference type="ARBA" id="ARBA00007068"/>
    </source>
</evidence>
<evidence type="ECO:0000313" key="3">
    <source>
        <dbReference type="Proteomes" id="UP001342418"/>
    </source>
</evidence>
<keyword evidence="2" id="KW-0645">Protease</keyword>
<keyword evidence="2" id="KW-0031">Aminopeptidase</keyword>
<dbReference type="CDD" id="cd02252">
    <property type="entry name" value="nylC_like"/>
    <property type="match status" value="1"/>
</dbReference>
<proteinExistence type="inferred from homology"/>
<dbReference type="RefSeq" id="WP_338531422.1">
    <property type="nucleotide sequence ID" value="NZ_CP030941.1"/>
</dbReference>
<protein>
    <submittedName>
        <fullName evidence="2">Aminopeptidase</fullName>
        <ecNumber evidence="2">3.4.11.-</ecNumber>
    </submittedName>
</protein>
<dbReference type="Pfam" id="PF03576">
    <property type="entry name" value="Peptidase_S58"/>
    <property type="match status" value="1"/>
</dbReference>
<dbReference type="InterPro" id="IPR016117">
    <property type="entry name" value="ArgJ-like_dom_sf"/>
</dbReference>
<dbReference type="GO" id="GO:0004177">
    <property type="term" value="F:aminopeptidase activity"/>
    <property type="evidence" value="ECO:0007669"/>
    <property type="project" value="UniProtKB-KW"/>
</dbReference>
<dbReference type="Proteomes" id="UP001342418">
    <property type="component" value="Chromosome"/>
</dbReference>
<dbReference type="PANTHER" id="PTHR36512:SF3">
    <property type="entry name" value="BLR5678 PROTEIN"/>
    <property type="match status" value="1"/>
</dbReference>
<dbReference type="EC" id="3.4.11.-" evidence="2"/>
<accession>A0ABY5MQ16</accession>
<dbReference type="EMBL" id="CP030941">
    <property type="protein sequence ID" value="UUP19251.1"/>
    <property type="molecule type" value="Genomic_DNA"/>
</dbReference>
<keyword evidence="2" id="KW-0378">Hydrolase</keyword>
<reference evidence="2 3" key="1">
    <citation type="submission" date="2018-07" db="EMBL/GenBank/DDBJ databases">
        <title>Genome sequence of Nitratireductor thuwali#1536.</title>
        <authorList>
            <person name="Michoud G."/>
            <person name="Merlino G."/>
            <person name="Sefrji F.O."/>
            <person name="Daffonchio D."/>
        </authorList>
    </citation>
    <scope>NUCLEOTIDE SEQUENCE [LARGE SCALE GENOMIC DNA]</scope>
    <source>
        <strain evidence="3">Nit1536</strain>
    </source>
</reference>
<organism evidence="2 3">
    <name type="scientific">Nitratireductor thuwali</name>
    <dbReference type="NCBI Taxonomy" id="2267699"/>
    <lineage>
        <taxon>Bacteria</taxon>
        <taxon>Pseudomonadati</taxon>
        <taxon>Pseudomonadota</taxon>
        <taxon>Alphaproteobacteria</taxon>
        <taxon>Hyphomicrobiales</taxon>
        <taxon>Phyllobacteriaceae</taxon>
        <taxon>Nitratireductor</taxon>
    </lineage>
</organism>
<sequence length="342" mass="34397">MSFRPGKRNLITDVAGLKVGNSDDARLKSGVTAIVCETPAVASVQVLGGAPGTRETDLLAPHNVVEAIDAIALSGGSAFGLDSASGVQAAMREAGRGFEVAGHRVPIIPAAILFDLANGGDKDWGRYAPYRELGFAAAENAGETFEIGSQGAGAGALTAGLKGGLGSASTVLPNGITVGALVAVNAVGSVTVGGSRHFWAAPFEIGDEFGGHGLPLPLPPEANEVVTKLGLAKAGANTTIGVIATDATLTKAAAKRLAIAAHDGFARAVWPAHTPLDGDLVFGLATGRRQDTLSLEAGIELYAAAAATMARAIARGVFAAVSASGDIMPAWSERWKDGTKGA</sequence>
<keyword evidence="3" id="KW-1185">Reference proteome</keyword>
<dbReference type="SUPFAM" id="SSF56266">
    <property type="entry name" value="DmpA/ArgJ-like"/>
    <property type="match status" value="1"/>
</dbReference>
<dbReference type="Gene3D" id="3.60.70.12">
    <property type="entry name" value="L-amino peptidase D-ALA esterase/amidase"/>
    <property type="match status" value="1"/>
</dbReference>
<evidence type="ECO:0000313" key="2">
    <source>
        <dbReference type="EMBL" id="UUP19251.1"/>
    </source>
</evidence>
<dbReference type="InterPro" id="IPR005321">
    <property type="entry name" value="Peptidase_S58_DmpA"/>
</dbReference>
<comment type="similarity">
    <text evidence="1">Belongs to the peptidase S58 family.</text>
</comment>
<gene>
    <name evidence="2" type="ORF">NTH_03746</name>
</gene>
<name>A0ABY5MQ16_9HYPH</name>